<evidence type="ECO:0000259" key="2">
    <source>
        <dbReference type="PROSITE" id="PS50994"/>
    </source>
</evidence>
<dbReference type="OrthoDB" id="52928at2"/>
<name>A0A561S9R5_9ACTN</name>
<dbReference type="SUPFAM" id="SSF53098">
    <property type="entry name" value="Ribonuclease H-like"/>
    <property type="match status" value="1"/>
</dbReference>
<dbReference type="EMBL" id="VIWT01000009">
    <property type="protein sequence ID" value="TWF71609.1"/>
    <property type="molecule type" value="Genomic_DNA"/>
</dbReference>
<evidence type="ECO:0000256" key="1">
    <source>
        <dbReference type="SAM" id="MobiDB-lite"/>
    </source>
</evidence>
<dbReference type="GO" id="GO:0015074">
    <property type="term" value="P:DNA integration"/>
    <property type="evidence" value="ECO:0007669"/>
    <property type="project" value="InterPro"/>
</dbReference>
<dbReference type="AlphaFoldDB" id="A0A561S9R5"/>
<feature type="compositionally biased region" description="Basic and acidic residues" evidence="1">
    <location>
        <begin position="582"/>
        <end position="604"/>
    </location>
</feature>
<keyword evidence="4" id="KW-1185">Reference proteome</keyword>
<evidence type="ECO:0000313" key="4">
    <source>
        <dbReference type="Proteomes" id="UP000317940"/>
    </source>
</evidence>
<dbReference type="InterPro" id="IPR036397">
    <property type="entry name" value="RNaseH_sf"/>
</dbReference>
<gene>
    <name evidence="3" type="ORF">FHX73_19239</name>
</gene>
<feature type="compositionally biased region" description="Basic and acidic residues" evidence="1">
    <location>
        <begin position="42"/>
        <end position="52"/>
    </location>
</feature>
<dbReference type="Proteomes" id="UP000317940">
    <property type="component" value="Unassembled WGS sequence"/>
</dbReference>
<evidence type="ECO:0000313" key="3">
    <source>
        <dbReference type="EMBL" id="TWF71609.1"/>
    </source>
</evidence>
<organism evidence="3 4">
    <name type="scientific">Kitasatospora viridis</name>
    <dbReference type="NCBI Taxonomy" id="281105"/>
    <lineage>
        <taxon>Bacteria</taxon>
        <taxon>Bacillati</taxon>
        <taxon>Actinomycetota</taxon>
        <taxon>Actinomycetes</taxon>
        <taxon>Kitasatosporales</taxon>
        <taxon>Streptomycetaceae</taxon>
        <taxon>Kitasatospora</taxon>
    </lineage>
</organism>
<sequence length="680" mass="75791">MGSPPQQTRFEDLTREDQQRLLLRVAHLLEAETGFRSGSRHWAQEGEPRPEFDPEQTTLTQRRSAKVAELKALHPDDARQLGLGQVSERTLRRWSAGWHEHGIMGLADGRLTPVLRGHQSISPQIAEAIHAVHAECLHRSRVGMKTKERMIHQFVREQHGEAAETSIPHYTTLSKVWKEWFGPEGGRQRYLRSAAAVETGASTVTITRPGQVVVLDTTPFPVKLLDGVFGEPITTDLTLGLDAFTHSLVAFRLTPGSDSSIEVAMLLRDVMLPLPMRPDWTPDMAWHYPGVPAALVAEFAGHPVAGRPFFAPETVTSDHGSVYKNHHLVQVARTLGVAVLPARAMRPQDKASCERAFCGIQSLLLELLLGYRGRDVADRGADPEGDAVWTVDEMEHLLATWIVKVWQNRRLDQYAPAWDPGGRHSPNTLFATAAARDGIALQIPTPDLYHHLLPAHYVKVHVRRGVKIGGFWYGAGHPALADLGTSPSPRSGRHRGKWAVNRDPRDCRQVYFERAGHWHTLPWNGLPSSGDIPAFGDARVQQVLREAARAGLKPREDSELLPVLLDLISTHTPVTAWPSRLTKAERTERAREAFRARAADRDRTGPAASHPLPALPRPVELARQNQQAIDGERRRRREAAVPELPPHPGLLGENLRRHSLFALPPADDTDDYESVEERPR</sequence>
<feature type="region of interest" description="Disordered" evidence="1">
    <location>
        <begin position="36"/>
        <end position="58"/>
    </location>
</feature>
<proteinExistence type="predicted"/>
<dbReference type="Gene3D" id="3.30.420.10">
    <property type="entry name" value="Ribonuclease H-like superfamily/Ribonuclease H"/>
    <property type="match status" value="1"/>
</dbReference>
<feature type="region of interest" description="Disordered" evidence="1">
    <location>
        <begin position="582"/>
        <end position="680"/>
    </location>
</feature>
<reference evidence="3 4" key="1">
    <citation type="submission" date="2019-06" db="EMBL/GenBank/DDBJ databases">
        <title>Sequencing the genomes of 1000 actinobacteria strains.</title>
        <authorList>
            <person name="Klenk H.-P."/>
        </authorList>
    </citation>
    <scope>NUCLEOTIDE SEQUENCE [LARGE SCALE GENOMIC DNA]</scope>
    <source>
        <strain evidence="3 4">DSM 44826</strain>
    </source>
</reference>
<dbReference type="GO" id="GO:0003676">
    <property type="term" value="F:nucleic acid binding"/>
    <property type="evidence" value="ECO:0007669"/>
    <property type="project" value="InterPro"/>
</dbReference>
<comment type="caution">
    <text evidence="3">The sequence shown here is derived from an EMBL/GenBank/DDBJ whole genome shotgun (WGS) entry which is preliminary data.</text>
</comment>
<protein>
    <submittedName>
        <fullName evidence="3">Integrase-like protein</fullName>
    </submittedName>
</protein>
<accession>A0A561S9R5</accession>
<feature type="domain" description="Integrase catalytic" evidence="2">
    <location>
        <begin position="205"/>
        <end position="434"/>
    </location>
</feature>
<dbReference type="InterPro" id="IPR001584">
    <property type="entry name" value="Integrase_cat-core"/>
</dbReference>
<dbReference type="InterPro" id="IPR012337">
    <property type="entry name" value="RNaseH-like_sf"/>
</dbReference>
<dbReference type="PROSITE" id="PS50994">
    <property type="entry name" value="INTEGRASE"/>
    <property type="match status" value="1"/>
</dbReference>